<comment type="function">
    <text evidence="8">Catalyzes the condensation of pantoate with beta-alanine in an ATP-dependent reaction via a pantoyl-adenylate intermediate.</text>
</comment>
<dbReference type="SUPFAM" id="SSF52374">
    <property type="entry name" value="Nucleotidylyl transferase"/>
    <property type="match status" value="1"/>
</dbReference>
<evidence type="ECO:0000256" key="3">
    <source>
        <dbReference type="ARBA" id="ARBA00022598"/>
    </source>
</evidence>
<comment type="caution">
    <text evidence="9">The sequence shown here is derived from an EMBL/GenBank/DDBJ whole genome shotgun (WGS) entry which is preliminary data.</text>
</comment>
<keyword evidence="10" id="KW-1185">Reference proteome</keyword>
<dbReference type="GO" id="GO:0015940">
    <property type="term" value="P:pantothenate biosynthetic process"/>
    <property type="evidence" value="ECO:0007669"/>
    <property type="project" value="UniProtKB-UniRule"/>
</dbReference>
<dbReference type="EC" id="6.3.2.1" evidence="8"/>
<dbReference type="PANTHER" id="PTHR21299">
    <property type="entry name" value="CYTIDYLATE KINASE/PANTOATE-BETA-ALANINE LIGASE"/>
    <property type="match status" value="1"/>
</dbReference>
<dbReference type="Pfam" id="PF02569">
    <property type="entry name" value="Pantoate_ligase"/>
    <property type="match status" value="1"/>
</dbReference>
<feature type="binding site" evidence="8">
    <location>
        <position position="64"/>
    </location>
    <ligand>
        <name>beta-alanine</name>
        <dbReference type="ChEBI" id="CHEBI:57966"/>
    </ligand>
</feature>
<comment type="catalytic activity">
    <reaction evidence="7 8">
        <text>(R)-pantoate + beta-alanine + ATP = (R)-pantothenate + AMP + diphosphate + H(+)</text>
        <dbReference type="Rhea" id="RHEA:10912"/>
        <dbReference type="ChEBI" id="CHEBI:15378"/>
        <dbReference type="ChEBI" id="CHEBI:15980"/>
        <dbReference type="ChEBI" id="CHEBI:29032"/>
        <dbReference type="ChEBI" id="CHEBI:30616"/>
        <dbReference type="ChEBI" id="CHEBI:33019"/>
        <dbReference type="ChEBI" id="CHEBI:57966"/>
        <dbReference type="ChEBI" id="CHEBI:456215"/>
        <dbReference type="EC" id="6.3.2.1"/>
    </reaction>
</comment>
<dbReference type="GO" id="GO:0004592">
    <property type="term" value="F:pantoate-beta-alanine ligase activity"/>
    <property type="evidence" value="ECO:0007669"/>
    <property type="project" value="UniProtKB-UniRule"/>
</dbReference>
<name>A0A1Q5PVJ5_9ACTO</name>
<feature type="binding site" evidence="8">
    <location>
        <begin position="188"/>
        <end position="191"/>
    </location>
    <ligand>
        <name>ATP</name>
        <dbReference type="ChEBI" id="CHEBI:30616"/>
    </ligand>
</feature>
<feature type="binding site" evidence="8">
    <location>
        <position position="157"/>
    </location>
    <ligand>
        <name>(R)-pantoate</name>
        <dbReference type="ChEBI" id="CHEBI:15980"/>
    </ligand>
</feature>
<reference evidence="10" key="1">
    <citation type="submission" date="2016-12" db="EMBL/GenBank/DDBJ databases">
        <authorList>
            <person name="Meng X."/>
        </authorList>
    </citation>
    <scope>NUCLEOTIDE SEQUENCE [LARGE SCALE GENOMIC DNA]</scope>
    <source>
        <strain evidence="10">DSM 20732</strain>
    </source>
</reference>
<feature type="binding site" evidence="8">
    <location>
        <position position="64"/>
    </location>
    <ligand>
        <name>(R)-pantoate</name>
        <dbReference type="ChEBI" id="CHEBI:15980"/>
    </ligand>
</feature>
<evidence type="ECO:0000256" key="7">
    <source>
        <dbReference type="ARBA" id="ARBA00048258"/>
    </source>
</evidence>
<comment type="miscellaneous">
    <text evidence="8">The reaction proceeds by a bi uni uni bi ping pong mechanism.</text>
</comment>
<dbReference type="OrthoDB" id="9773087at2"/>
<dbReference type="InterPro" id="IPR014729">
    <property type="entry name" value="Rossmann-like_a/b/a_fold"/>
</dbReference>
<accession>A0A1Q5PVJ5</accession>
<dbReference type="GO" id="GO:0005829">
    <property type="term" value="C:cytosol"/>
    <property type="evidence" value="ECO:0007669"/>
    <property type="project" value="TreeGrafter"/>
</dbReference>
<dbReference type="STRING" id="52770.BSZ40_07705"/>
<evidence type="ECO:0000313" key="10">
    <source>
        <dbReference type="Proteomes" id="UP000185612"/>
    </source>
</evidence>
<feature type="active site" description="Proton donor" evidence="8">
    <location>
        <position position="40"/>
    </location>
</feature>
<comment type="similarity">
    <text evidence="2 8">Belongs to the pantothenate synthetase family.</text>
</comment>
<keyword evidence="3 8" id="KW-0436">Ligase</keyword>
<evidence type="ECO:0000256" key="5">
    <source>
        <dbReference type="ARBA" id="ARBA00022741"/>
    </source>
</evidence>
<comment type="subunit">
    <text evidence="8">Homodimer.</text>
</comment>
<dbReference type="InParanoid" id="A0A1Q5PVJ5"/>
<dbReference type="EMBL" id="MQVS01000007">
    <property type="protein sequence ID" value="OKL51440.1"/>
    <property type="molecule type" value="Genomic_DNA"/>
</dbReference>
<dbReference type="AlphaFoldDB" id="A0A1Q5PVJ5"/>
<dbReference type="Gene3D" id="3.40.50.620">
    <property type="entry name" value="HUPs"/>
    <property type="match status" value="1"/>
</dbReference>
<comment type="pathway">
    <text evidence="1 8">Cofactor biosynthesis; (R)-pantothenate biosynthesis; (R)-pantothenate from (R)-pantoate and beta-alanine: step 1/1.</text>
</comment>
<evidence type="ECO:0000256" key="4">
    <source>
        <dbReference type="ARBA" id="ARBA00022655"/>
    </source>
</evidence>
<feature type="binding site" evidence="8">
    <location>
        <begin position="33"/>
        <end position="40"/>
    </location>
    <ligand>
        <name>ATP</name>
        <dbReference type="ChEBI" id="CHEBI:30616"/>
    </ligand>
</feature>
<dbReference type="NCBIfam" id="TIGR00018">
    <property type="entry name" value="panC"/>
    <property type="match status" value="1"/>
</dbReference>
<keyword evidence="8" id="KW-0963">Cytoplasm</keyword>
<dbReference type="PANTHER" id="PTHR21299:SF1">
    <property type="entry name" value="PANTOATE--BETA-ALANINE LIGASE"/>
    <property type="match status" value="1"/>
</dbReference>
<evidence type="ECO:0000256" key="8">
    <source>
        <dbReference type="HAMAP-Rule" id="MF_00158"/>
    </source>
</evidence>
<comment type="subcellular location">
    <subcellularLocation>
        <location evidence="8">Cytoplasm</location>
    </subcellularLocation>
</comment>
<dbReference type="RefSeq" id="WP_073824896.1">
    <property type="nucleotide sequence ID" value="NZ_MQVS01000007.1"/>
</dbReference>
<feature type="binding site" evidence="8">
    <location>
        <begin position="151"/>
        <end position="154"/>
    </location>
    <ligand>
        <name>ATP</name>
        <dbReference type="ChEBI" id="CHEBI:30616"/>
    </ligand>
</feature>
<keyword evidence="4 8" id="KW-0566">Pantothenate biosynthesis</keyword>
<dbReference type="InterPro" id="IPR003721">
    <property type="entry name" value="Pantoate_ligase"/>
</dbReference>
<evidence type="ECO:0000256" key="6">
    <source>
        <dbReference type="ARBA" id="ARBA00022840"/>
    </source>
</evidence>
<keyword evidence="5 8" id="KW-0547">Nucleotide-binding</keyword>
<gene>
    <name evidence="8" type="primary">panC</name>
    <name evidence="9" type="ORF">BSZ40_07705</name>
</gene>
<sequence length="284" mass="29580">MTKPTVPVLARTRAELARALADLPGRRGVVMTMGAIHEGHLDLVRAVREVSDHVVATVFVNPLQFGPTEDLAAYPRDLAGDVAKFAAEGVAVVFAPSAAEMYPRGTLDVRIDPGPVAVPLEGQRRPGHFAGVAAVVTKLLGLTRPAVAAFGRKDAQQLAVIQALVRDLDLPVEILPVAIRREADGLAMSSRNAYLSATERGQALALSRALATARQLAAAGADAPTIAAQVRAELAQADGVVLDYAEVVDPATFGPATTGAALVLLAARVGTTRLIDNTEIEISA</sequence>
<dbReference type="FunCoup" id="A0A1Q5PVJ5">
    <property type="interactions" value="219"/>
</dbReference>
<dbReference type="UniPathway" id="UPA00028">
    <property type="reaction ID" value="UER00005"/>
</dbReference>
<evidence type="ECO:0000313" key="9">
    <source>
        <dbReference type="EMBL" id="OKL51440.1"/>
    </source>
</evidence>
<dbReference type="InterPro" id="IPR042176">
    <property type="entry name" value="Pantoate_ligase_C"/>
</dbReference>
<dbReference type="Proteomes" id="UP000185612">
    <property type="component" value="Unassembled WGS sequence"/>
</dbReference>
<evidence type="ECO:0000256" key="1">
    <source>
        <dbReference type="ARBA" id="ARBA00004990"/>
    </source>
</evidence>
<dbReference type="GO" id="GO:0005524">
    <property type="term" value="F:ATP binding"/>
    <property type="evidence" value="ECO:0007669"/>
    <property type="project" value="UniProtKB-KW"/>
</dbReference>
<dbReference type="CDD" id="cd00560">
    <property type="entry name" value="PanC"/>
    <property type="match status" value="1"/>
</dbReference>
<protein>
    <recommendedName>
        <fullName evidence="8">Pantothenate synthetase</fullName>
        <shortName evidence="8">PS</shortName>
        <ecNumber evidence="8">6.3.2.1</ecNumber>
    </recommendedName>
    <alternativeName>
        <fullName evidence="8">Pantoate--beta-alanine ligase</fullName>
    </alternativeName>
    <alternativeName>
        <fullName evidence="8">Pantoate-activating enzyme</fullName>
    </alternativeName>
</protein>
<dbReference type="HAMAP" id="MF_00158">
    <property type="entry name" value="PanC"/>
    <property type="match status" value="1"/>
</dbReference>
<evidence type="ECO:0000256" key="2">
    <source>
        <dbReference type="ARBA" id="ARBA00009256"/>
    </source>
</evidence>
<keyword evidence="6 8" id="KW-0067">ATP-binding</keyword>
<proteinExistence type="inferred from homology"/>
<comment type="caution">
    <text evidence="8">Lacks conserved residue(s) required for the propagation of feature annotation.</text>
</comment>
<dbReference type="Gene3D" id="3.30.1300.10">
    <property type="entry name" value="Pantoate-beta-alanine ligase, C-terminal domain"/>
    <property type="match status" value="1"/>
</dbReference>
<organism evidence="9 10">
    <name type="scientific">Buchananella hordeovulneris</name>
    <dbReference type="NCBI Taxonomy" id="52770"/>
    <lineage>
        <taxon>Bacteria</taxon>
        <taxon>Bacillati</taxon>
        <taxon>Actinomycetota</taxon>
        <taxon>Actinomycetes</taxon>
        <taxon>Actinomycetales</taxon>
        <taxon>Actinomycetaceae</taxon>
        <taxon>Buchananella</taxon>
    </lineage>
</organism>